<accession>A0ABX3CCD7</accession>
<dbReference type="NCBIfam" id="TIGR00152">
    <property type="entry name" value="dephospho-CoA kinase"/>
    <property type="match status" value="1"/>
</dbReference>
<dbReference type="HAMAP" id="MF_00376">
    <property type="entry name" value="Dephospho_CoA_kinase"/>
    <property type="match status" value="1"/>
</dbReference>
<dbReference type="InterPro" id="IPR027417">
    <property type="entry name" value="P-loop_NTPase"/>
</dbReference>
<keyword evidence="2 5" id="KW-0547">Nucleotide-binding</keyword>
<evidence type="ECO:0000256" key="5">
    <source>
        <dbReference type="HAMAP-Rule" id="MF_00376"/>
    </source>
</evidence>
<dbReference type="EMBL" id="MKCT01000021">
    <property type="protein sequence ID" value="OHX19961.1"/>
    <property type="molecule type" value="Genomic_DNA"/>
</dbReference>
<dbReference type="GO" id="GO:0016301">
    <property type="term" value="F:kinase activity"/>
    <property type="evidence" value="ECO:0007669"/>
    <property type="project" value="UniProtKB-KW"/>
</dbReference>
<keyword evidence="8" id="KW-1185">Reference proteome</keyword>
<feature type="binding site" evidence="5">
    <location>
        <begin position="13"/>
        <end position="18"/>
    </location>
    <ligand>
        <name>ATP</name>
        <dbReference type="ChEBI" id="CHEBI:30616"/>
    </ligand>
</feature>
<protein>
    <recommendedName>
        <fullName evidence="5 6">Dephospho-CoA kinase</fullName>
        <ecNumber evidence="5 6">2.7.1.24</ecNumber>
    </recommendedName>
    <alternativeName>
        <fullName evidence="5">Dephosphocoenzyme A kinase</fullName>
    </alternativeName>
</protein>
<evidence type="ECO:0000256" key="1">
    <source>
        <dbReference type="ARBA" id="ARBA00009018"/>
    </source>
</evidence>
<sequence>MAIPVVGLTGGIGSGKSAAADRFAELGVPVVDTDRIAHQLTGPDGAAMAAIAREFGPAVVTEAGALDRAAMRELAFADPACRHRLEAILHPAIHAESLRQLEAARGDYALLVVPLLFESDRYAPLLARSLAVDCREDIQLERVMRRNGLSESAVRAIMAAQLPRERRCLLADDIIDNNGSLAELRLQVDAKHSYYLANLVNALYKASRKPWRRADLP</sequence>
<dbReference type="Pfam" id="PF01121">
    <property type="entry name" value="CoaE"/>
    <property type="match status" value="1"/>
</dbReference>
<organism evidence="7 8">
    <name type="scientific">Chromobacterium sphagni</name>
    <dbReference type="NCBI Taxonomy" id="1903179"/>
    <lineage>
        <taxon>Bacteria</taxon>
        <taxon>Pseudomonadati</taxon>
        <taxon>Pseudomonadota</taxon>
        <taxon>Betaproteobacteria</taxon>
        <taxon>Neisseriales</taxon>
        <taxon>Chromobacteriaceae</taxon>
        <taxon>Chromobacterium</taxon>
    </lineage>
</organism>
<keyword evidence="5" id="KW-0808">Transferase</keyword>
<dbReference type="RefSeq" id="WP_071113082.1">
    <property type="nucleotide sequence ID" value="NZ_MKCT01000021.1"/>
</dbReference>
<dbReference type="PROSITE" id="PS51219">
    <property type="entry name" value="DPCK"/>
    <property type="match status" value="1"/>
</dbReference>
<evidence type="ECO:0000313" key="8">
    <source>
        <dbReference type="Proteomes" id="UP000180280"/>
    </source>
</evidence>
<name>A0ABX3CCD7_9NEIS</name>
<evidence type="ECO:0000256" key="3">
    <source>
        <dbReference type="ARBA" id="ARBA00022840"/>
    </source>
</evidence>
<comment type="function">
    <text evidence="5">Catalyzes the phosphorylation of the 3'-hydroxyl group of dephosphocoenzyme A to form coenzyme A.</text>
</comment>
<evidence type="ECO:0000256" key="6">
    <source>
        <dbReference type="NCBIfam" id="TIGR00152"/>
    </source>
</evidence>
<dbReference type="InterPro" id="IPR001977">
    <property type="entry name" value="Depp_CoAkinase"/>
</dbReference>
<comment type="catalytic activity">
    <reaction evidence="5">
        <text>3'-dephospho-CoA + ATP = ADP + CoA + H(+)</text>
        <dbReference type="Rhea" id="RHEA:18245"/>
        <dbReference type="ChEBI" id="CHEBI:15378"/>
        <dbReference type="ChEBI" id="CHEBI:30616"/>
        <dbReference type="ChEBI" id="CHEBI:57287"/>
        <dbReference type="ChEBI" id="CHEBI:57328"/>
        <dbReference type="ChEBI" id="CHEBI:456216"/>
        <dbReference type="EC" id="2.7.1.24"/>
    </reaction>
</comment>
<keyword evidence="5" id="KW-0963">Cytoplasm</keyword>
<dbReference type="PANTHER" id="PTHR10695:SF46">
    <property type="entry name" value="BIFUNCTIONAL COENZYME A SYNTHASE-RELATED"/>
    <property type="match status" value="1"/>
</dbReference>
<evidence type="ECO:0000313" key="7">
    <source>
        <dbReference type="EMBL" id="OHX19961.1"/>
    </source>
</evidence>
<comment type="pathway">
    <text evidence="5">Cofactor biosynthesis; coenzyme A biosynthesis; CoA from (R)-pantothenate: step 5/5.</text>
</comment>
<keyword evidence="4 5" id="KW-0173">Coenzyme A biosynthesis</keyword>
<reference evidence="7 8" key="1">
    <citation type="submission" date="2016-09" db="EMBL/GenBank/DDBJ databases">
        <title>Chromobacterium muskegensis sp. nov., an insecticidal bacterium isolated from Sphagnum bogs.</title>
        <authorList>
            <person name="Sparks M.E."/>
            <person name="Blackburn M.B."/>
            <person name="Gundersen-Rindal D.E."/>
            <person name="Mitchell A."/>
            <person name="Farrar R."/>
            <person name="Kuhar D."/>
        </authorList>
    </citation>
    <scope>NUCLEOTIDE SEQUENCE [LARGE SCALE GENOMIC DNA]</scope>
    <source>
        <strain evidence="7 8">14B-1</strain>
    </source>
</reference>
<dbReference type="CDD" id="cd02022">
    <property type="entry name" value="DPCK"/>
    <property type="match status" value="1"/>
</dbReference>
<dbReference type="PANTHER" id="PTHR10695">
    <property type="entry name" value="DEPHOSPHO-COA KINASE-RELATED"/>
    <property type="match status" value="1"/>
</dbReference>
<keyword evidence="5 7" id="KW-0418">Kinase</keyword>
<dbReference type="Proteomes" id="UP000180280">
    <property type="component" value="Unassembled WGS sequence"/>
</dbReference>
<comment type="similarity">
    <text evidence="1 5">Belongs to the CoaE family.</text>
</comment>
<evidence type="ECO:0000256" key="4">
    <source>
        <dbReference type="ARBA" id="ARBA00022993"/>
    </source>
</evidence>
<dbReference type="EC" id="2.7.1.24" evidence="5 6"/>
<comment type="subcellular location">
    <subcellularLocation>
        <location evidence="5">Cytoplasm</location>
    </subcellularLocation>
</comment>
<keyword evidence="3 5" id="KW-0067">ATP-binding</keyword>
<evidence type="ECO:0000256" key="2">
    <source>
        <dbReference type="ARBA" id="ARBA00022741"/>
    </source>
</evidence>
<dbReference type="Gene3D" id="3.40.50.300">
    <property type="entry name" value="P-loop containing nucleotide triphosphate hydrolases"/>
    <property type="match status" value="1"/>
</dbReference>
<proteinExistence type="inferred from homology"/>
<gene>
    <name evidence="5" type="primary">coaE</name>
    <name evidence="7" type="ORF">BI344_15770</name>
</gene>
<dbReference type="SUPFAM" id="SSF52540">
    <property type="entry name" value="P-loop containing nucleoside triphosphate hydrolases"/>
    <property type="match status" value="1"/>
</dbReference>
<comment type="caution">
    <text evidence="7">The sequence shown here is derived from an EMBL/GenBank/DDBJ whole genome shotgun (WGS) entry which is preliminary data.</text>
</comment>